<proteinExistence type="predicted"/>
<sequence>MASYVQALIDSILPQSSKPQPILPNQKVLNLMNLSFCLLLVTQLGLFIITSFNLHVLCLMVVSCCLWISIGWFVGELGRMDQVNRPLDLSNRKLVPNSIDDQVAPKPTKQE</sequence>
<evidence type="ECO:0000313" key="3">
    <source>
        <dbReference type="Proteomes" id="UP001153365"/>
    </source>
</evidence>
<evidence type="ECO:0000313" key="2">
    <source>
        <dbReference type="EMBL" id="CAH7690026.1"/>
    </source>
</evidence>
<keyword evidence="3" id="KW-1185">Reference proteome</keyword>
<dbReference type="PANTHER" id="PTHR28251">
    <property type="entry name" value="V-TYPE ATPASE ASSEMBLY FACTOR PKR1"/>
    <property type="match status" value="1"/>
</dbReference>
<dbReference type="GO" id="GO:0005789">
    <property type="term" value="C:endoplasmic reticulum membrane"/>
    <property type="evidence" value="ECO:0007669"/>
    <property type="project" value="TreeGrafter"/>
</dbReference>
<dbReference type="Pfam" id="PF08636">
    <property type="entry name" value="Pkr1"/>
    <property type="match status" value="1"/>
</dbReference>
<dbReference type="GO" id="GO:0070072">
    <property type="term" value="P:vacuolar proton-transporting V-type ATPase complex assembly"/>
    <property type="evidence" value="ECO:0007669"/>
    <property type="project" value="InterPro"/>
</dbReference>
<evidence type="ECO:0000256" key="1">
    <source>
        <dbReference type="SAM" id="Phobius"/>
    </source>
</evidence>
<keyword evidence="1" id="KW-0812">Transmembrane</keyword>
<dbReference type="PANTHER" id="PTHR28251:SF1">
    <property type="entry name" value="V-TYPE ATPASE ASSEMBLY FACTOR PKR1"/>
    <property type="match status" value="1"/>
</dbReference>
<dbReference type="EMBL" id="CALTRL010006186">
    <property type="protein sequence ID" value="CAH7690026.1"/>
    <property type="molecule type" value="Genomic_DNA"/>
</dbReference>
<feature type="transmembrane region" description="Helical" evidence="1">
    <location>
        <begin position="28"/>
        <end position="48"/>
    </location>
</feature>
<feature type="transmembrane region" description="Helical" evidence="1">
    <location>
        <begin position="54"/>
        <end position="75"/>
    </location>
</feature>
<keyword evidence="1" id="KW-1133">Transmembrane helix</keyword>
<comment type="caution">
    <text evidence="2">The sequence shown here is derived from an EMBL/GenBank/DDBJ whole genome shotgun (WGS) entry which is preliminary data.</text>
</comment>
<organism evidence="2 3">
    <name type="scientific">Phakopsora pachyrhizi</name>
    <name type="common">Asian soybean rust disease fungus</name>
    <dbReference type="NCBI Taxonomy" id="170000"/>
    <lineage>
        <taxon>Eukaryota</taxon>
        <taxon>Fungi</taxon>
        <taxon>Dikarya</taxon>
        <taxon>Basidiomycota</taxon>
        <taxon>Pucciniomycotina</taxon>
        <taxon>Pucciniomycetes</taxon>
        <taxon>Pucciniales</taxon>
        <taxon>Phakopsoraceae</taxon>
        <taxon>Phakopsora</taxon>
    </lineage>
</organism>
<dbReference type="Proteomes" id="UP001153365">
    <property type="component" value="Unassembled WGS sequence"/>
</dbReference>
<gene>
    <name evidence="2" type="ORF">PPACK8108_LOCUS25249</name>
</gene>
<accession>A0AAV0BTJ8</accession>
<keyword evidence="1" id="KW-0472">Membrane</keyword>
<protein>
    <submittedName>
        <fullName evidence="2">Uncharacterized protein</fullName>
    </submittedName>
</protein>
<dbReference type="InterPro" id="IPR013945">
    <property type="entry name" value="Pkr1"/>
</dbReference>
<dbReference type="AlphaFoldDB" id="A0AAV0BTJ8"/>
<name>A0AAV0BTJ8_PHAPC</name>
<reference evidence="2" key="1">
    <citation type="submission" date="2022-06" db="EMBL/GenBank/DDBJ databases">
        <authorList>
            <consortium name="SYNGENTA / RWTH Aachen University"/>
        </authorList>
    </citation>
    <scope>NUCLEOTIDE SEQUENCE</scope>
</reference>